<feature type="region of interest" description="Disordered" evidence="1">
    <location>
        <begin position="56"/>
        <end position="86"/>
    </location>
</feature>
<organism evidence="2">
    <name type="scientific">uncultured Rubrobacteraceae bacterium</name>
    <dbReference type="NCBI Taxonomy" id="349277"/>
    <lineage>
        <taxon>Bacteria</taxon>
        <taxon>Bacillati</taxon>
        <taxon>Actinomycetota</taxon>
        <taxon>Rubrobacteria</taxon>
        <taxon>Rubrobacterales</taxon>
        <taxon>Rubrobacteraceae</taxon>
        <taxon>environmental samples</taxon>
    </lineage>
</organism>
<evidence type="ECO:0000256" key="1">
    <source>
        <dbReference type="SAM" id="MobiDB-lite"/>
    </source>
</evidence>
<protein>
    <submittedName>
        <fullName evidence="2">Uncharacterized protein</fullName>
    </submittedName>
</protein>
<dbReference type="AlphaFoldDB" id="A0A6J4NK20"/>
<feature type="non-terminal residue" evidence="2">
    <location>
        <position position="1"/>
    </location>
</feature>
<accession>A0A6J4NK20</accession>
<name>A0A6J4NK20_9ACTN</name>
<reference evidence="2" key="1">
    <citation type="submission" date="2020-02" db="EMBL/GenBank/DDBJ databases">
        <authorList>
            <person name="Meier V. D."/>
        </authorList>
    </citation>
    <scope>NUCLEOTIDE SEQUENCE</scope>
    <source>
        <strain evidence="2">AVDCRST_MAG01</strain>
    </source>
</reference>
<gene>
    <name evidence="2" type="ORF">AVDCRST_MAG01-01-195</name>
</gene>
<evidence type="ECO:0000313" key="2">
    <source>
        <dbReference type="EMBL" id="CAA9385139.1"/>
    </source>
</evidence>
<feature type="non-terminal residue" evidence="2">
    <location>
        <position position="197"/>
    </location>
</feature>
<sequence>EGLRRRMVLVRLCQRAADLRRRRGRGLGAPHRRVRHLLALARDRSHRRHHRLLLRARGAGSAADRRRARGEPEELQAASRGHRHPLAGFEDRPGPCGPHREHLAAVRVLLLYAVRLRGGHRGGSLRRLHERGAVLGARLPSLRRQHRRQPVLRDSRRLLRLASDGDLLRLHRLRGSDAALVLRLAAHGELRRHGSAR</sequence>
<dbReference type="EMBL" id="CADCUW010000026">
    <property type="protein sequence ID" value="CAA9385139.1"/>
    <property type="molecule type" value="Genomic_DNA"/>
</dbReference>
<proteinExistence type="predicted"/>
<feature type="compositionally biased region" description="Basic and acidic residues" evidence="1">
    <location>
        <begin position="63"/>
        <end position="72"/>
    </location>
</feature>